<gene>
    <name evidence="14" type="primary">LOC117346131</name>
</gene>
<dbReference type="RefSeq" id="XP_033771427.1">
    <property type="nucleotide sequence ID" value="XM_033915536.1"/>
</dbReference>
<proteinExistence type="predicted"/>
<dbReference type="AlphaFoldDB" id="A0A6P8N7C6"/>
<dbReference type="SUPFAM" id="SSF81321">
    <property type="entry name" value="Family A G protein-coupled receptor-like"/>
    <property type="match status" value="1"/>
</dbReference>
<dbReference type="PRINTS" id="PR00237">
    <property type="entry name" value="GPCRRHODOPSN"/>
</dbReference>
<feature type="transmembrane region" description="Helical" evidence="11">
    <location>
        <begin position="295"/>
        <end position="314"/>
    </location>
</feature>
<feature type="transmembrane region" description="Helical" evidence="11">
    <location>
        <begin position="146"/>
        <end position="167"/>
    </location>
</feature>
<dbReference type="GeneID" id="117346131"/>
<name>A0A6P8N7C6_GEOSA</name>
<evidence type="ECO:0000256" key="7">
    <source>
        <dbReference type="ARBA" id="ARBA00023157"/>
    </source>
</evidence>
<keyword evidence="9" id="KW-0325">Glycoprotein</keyword>
<sequence>MSINCSGWQTYTLNQGQPDQKAPISHRTWNPSSLDEAMQNASAAWLSDWDSNGSREENGMLADLVPFLTDAWLVPLFFSLIMLTGLIGNSLVIFVISKHRQMKTATNFYIANLASTDIIFLVCCVPFTATLYPLPSWIFGDFLCKFVAYLQQVTVQATCITLTAMSADRCYATMYPLKSLRHRTPRAAMIVSICIWIGSFLLSTPILTSQKMKDGYWYGNQTYCIEQFPSDAYKKASILYQFLSAYLLPLLTTCLCYFLMLKRVGQPVVEPTGDNYQVQLLSESTIAMRSKISKMVVVIVLLFTICWGPIQLFSLFQGFDPNFKANYTTYKIKTWANCMSYANSSINPIVYGFMGARFRKSFKKAFPFMFCRKVRDRRVTSATGNNDMKFVVMEPKNELK</sequence>
<dbReference type="Proteomes" id="UP000515159">
    <property type="component" value="Chromosome 12"/>
</dbReference>
<keyword evidence="13" id="KW-1185">Reference proteome</keyword>
<feature type="domain" description="G-protein coupled receptors family 1 profile" evidence="12">
    <location>
        <begin position="88"/>
        <end position="351"/>
    </location>
</feature>
<protein>
    <submittedName>
        <fullName evidence="14">G-protein coupled receptor 54-like</fullName>
    </submittedName>
</protein>
<evidence type="ECO:0000256" key="6">
    <source>
        <dbReference type="ARBA" id="ARBA00023136"/>
    </source>
</evidence>
<organism evidence="13 14">
    <name type="scientific">Geotrypetes seraphini</name>
    <name type="common">Gaboon caecilian</name>
    <name type="synonym">Caecilia seraphini</name>
    <dbReference type="NCBI Taxonomy" id="260995"/>
    <lineage>
        <taxon>Eukaryota</taxon>
        <taxon>Metazoa</taxon>
        <taxon>Chordata</taxon>
        <taxon>Craniata</taxon>
        <taxon>Vertebrata</taxon>
        <taxon>Euteleostomi</taxon>
        <taxon>Amphibia</taxon>
        <taxon>Gymnophiona</taxon>
        <taxon>Geotrypetes</taxon>
    </lineage>
</organism>
<dbReference type="FunCoup" id="A0A6P8N7C6">
    <property type="interactions" value="489"/>
</dbReference>
<evidence type="ECO:0000256" key="3">
    <source>
        <dbReference type="ARBA" id="ARBA00022692"/>
    </source>
</evidence>
<feature type="transmembrane region" description="Helical" evidence="11">
    <location>
        <begin position="187"/>
        <end position="207"/>
    </location>
</feature>
<keyword evidence="8" id="KW-0675">Receptor</keyword>
<dbReference type="GO" id="GO:0008528">
    <property type="term" value="F:G protein-coupled peptide receptor activity"/>
    <property type="evidence" value="ECO:0007669"/>
    <property type="project" value="UniProtKB-ARBA"/>
</dbReference>
<comment type="subcellular location">
    <subcellularLocation>
        <location evidence="1">Cell membrane</location>
        <topology evidence="1">Multi-pass membrane protein</topology>
    </subcellularLocation>
</comment>
<dbReference type="Gene3D" id="1.20.1070.10">
    <property type="entry name" value="Rhodopsin 7-helix transmembrane proteins"/>
    <property type="match status" value="1"/>
</dbReference>
<evidence type="ECO:0000313" key="13">
    <source>
        <dbReference type="Proteomes" id="UP000515159"/>
    </source>
</evidence>
<evidence type="ECO:0000256" key="10">
    <source>
        <dbReference type="ARBA" id="ARBA00023224"/>
    </source>
</evidence>
<dbReference type="CDD" id="cd15095">
    <property type="entry name" value="7tmA_KiSS1R"/>
    <property type="match status" value="1"/>
</dbReference>
<keyword evidence="6 11" id="KW-0472">Membrane</keyword>
<dbReference type="PRINTS" id="PR01728">
    <property type="entry name" value="KISS1RECEPTR"/>
</dbReference>
<dbReference type="PROSITE" id="PS50262">
    <property type="entry name" value="G_PROTEIN_RECEP_F1_2"/>
    <property type="match status" value="1"/>
</dbReference>
<feature type="transmembrane region" description="Helical" evidence="11">
    <location>
        <begin position="334"/>
        <end position="354"/>
    </location>
</feature>
<keyword evidence="2" id="KW-1003">Cell membrane</keyword>
<dbReference type="FunFam" id="1.20.1070.10:FF:000171">
    <property type="entry name" value="KISS1 receptor b"/>
    <property type="match status" value="1"/>
</dbReference>
<accession>A0A6P8N7C6</accession>
<evidence type="ECO:0000256" key="2">
    <source>
        <dbReference type="ARBA" id="ARBA00022475"/>
    </source>
</evidence>
<keyword evidence="10" id="KW-0807">Transducer</keyword>
<evidence type="ECO:0000256" key="11">
    <source>
        <dbReference type="SAM" id="Phobius"/>
    </source>
</evidence>
<keyword evidence="3 11" id="KW-0812">Transmembrane</keyword>
<keyword evidence="5" id="KW-0297">G-protein coupled receptor</keyword>
<dbReference type="SMART" id="SM01381">
    <property type="entry name" value="7TM_GPCR_Srsx"/>
    <property type="match status" value="1"/>
</dbReference>
<dbReference type="PANTHER" id="PTHR45695:SF23">
    <property type="entry name" value="GALANIN-LIKE G-PROTEIN COUPLED RECEPTOR NPR-9"/>
    <property type="match status" value="1"/>
</dbReference>
<reference evidence="14" key="1">
    <citation type="submission" date="2025-08" db="UniProtKB">
        <authorList>
            <consortium name="RefSeq"/>
        </authorList>
    </citation>
    <scope>IDENTIFICATION</scope>
</reference>
<evidence type="ECO:0000259" key="12">
    <source>
        <dbReference type="PROSITE" id="PS50262"/>
    </source>
</evidence>
<feature type="transmembrane region" description="Helical" evidence="11">
    <location>
        <begin position="72"/>
        <end position="96"/>
    </location>
</feature>
<dbReference type="GO" id="GO:0005886">
    <property type="term" value="C:plasma membrane"/>
    <property type="evidence" value="ECO:0007669"/>
    <property type="project" value="UniProtKB-SubCell"/>
</dbReference>
<keyword evidence="4 11" id="KW-1133">Transmembrane helix</keyword>
<dbReference type="InParanoid" id="A0A6P8N7C6"/>
<evidence type="ECO:0000256" key="4">
    <source>
        <dbReference type="ARBA" id="ARBA00022989"/>
    </source>
</evidence>
<feature type="transmembrane region" description="Helical" evidence="11">
    <location>
        <begin position="238"/>
        <end position="260"/>
    </location>
</feature>
<dbReference type="InterPro" id="IPR000276">
    <property type="entry name" value="GPCR_Rhodpsn"/>
</dbReference>
<evidence type="ECO:0000256" key="1">
    <source>
        <dbReference type="ARBA" id="ARBA00004651"/>
    </source>
</evidence>
<dbReference type="PANTHER" id="PTHR45695">
    <property type="entry name" value="LEUCOKININ RECEPTOR-RELATED"/>
    <property type="match status" value="1"/>
</dbReference>
<evidence type="ECO:0000256" key="5">
    <source>
        <dbReference type="ARBA" id="ARBA00023040"/>
    </source>
</evidence>
<dbReference type="InterPro" id="IPR008103">
    <property type="entry name" value="KiSS_1_rcpt"/>
</dbReference>
<evidence type="ECO:0000313" key="14">
    <source>
        <dbReference type="RefSeq" id="XP_033771427.1"/>
    </source>
</evidence>
<dbReference type="Pfam" id="PF00001">
    <property type="entry name" value="7tm_1"/>
    <property type="match status" value="1"/>
</dbReference>
<evidence type="ECO:0000256" key="8">
    <source>
        <dbReference type="ARBA" id="ARBA00023170"/>
    </source>
</evidence>
<evidence type="ECO:0000256" key="9">
    <source>
        <dbReference type="ARBA" id="ARBA00023180"/>
    </source>
</evidence>
<dbReference type="OrthoDB" id="2132067at2759"/>
<dbReference type="InterPro" id="IPR017452">
    <property type="entry name" value="GPCR_Rhodpsn_7TM"/>
</dbReference>
<keyword evidence="7" id="KW-1015">Disulfide bond</keyword>
<dbReference type="KEGG" id="gsh:117346131"/>
<feature type="transmembrane region" description="Helical" evidence="11">
    <location>
        <begin position="108"/>
        <end position="134"/>
    </location>
</feature>